<evidence type="ECO:0000313" key="4">
    <source>
        <dbReference type="Proteomes" id="UP000541444"/>
    </source>
</evidence>
<dbReference type="InterPro" id="IPR013990">
    <property type="entry name" value="WHy-dom"/>
</dbReference>
<dbReference type="GO" id="GO:0005829">
    <property type="term" value="C:cytosol"/>
    <property type="evidence" value="ECO:0007669"/>
    <property type="project" value="TreeGrafter"/>
</dbReference>
<dbReference type="Pfam" id="PF03168">
    <property type="entry name" value="LEA_2"/>
    <property type="match status" value="1"/>
</dbReference>
<reference evidence="3 4" key="1">
    <citation type="journal article" date="2020" name="IScience">
        <title>Genome Sequencing of the Endangered Kingdonia uniflora (Circaeasteraceae, Ranunculales) Reveals Potential Mechanisms of Evolutionary Specialization.</title>
        <authorList>
            <person name="Sun Y."/>
            <person name="Deng T."/>
            <person name="Zhang A."/>
            <person name="Moore M.J."/>
            <person name="Landis J.B."/>
            <person name="Lin N."/>
            <person name="Zhang H."/>
            <person name="Zhang X."/>
            <person name="Huang J."/>
            <person name="Zhang X."/>
            <person name="Sun H."/>
            <person name="Wang H."/>
        </authorList>
    </citation>
    <scope>NUCLEOTIDE SEQUENCE [LARGE SCALE GENOMIC DNA]</scope>
    <source>
        <strain evidence="3">TB1705</strain>
        <tissue evidence="3">Leaf</tissue>
    </source>
</reference>
<dbReference type="PANTHER" id="PTHR31459">
    <property type="match status" value="1"/>
</dbReference>
<evidence type="ECO:0000313" key="3">
    <source>
        <dbReference type="EMBL" id="KAF6162142.1"/>
    </source>
</evidence>
<dbReference type="OrthoDB" id="588983at2759"/>
<dbReference type="SMART" id="SM00769">
    <property type="entry name" value="WHy"/>
    <property type="match status" value="1"/>
</dbReference>
<dbReference type="GO" id="GO:0009269">
    <property type="term" value="P:response to desiccation"/>
    <property type="evidence" value="ECO:0007669"/>
    <property type="project" value="InterPro"/>
</dbReference>
<accession>A0A7J7N526</accession>
<dbReference type="AlphaFoldDB" id="A0A7J7N526"/>
<dbReference type="EMBL" id="JACGCM010001055">
    <property type="protein sequence ID" value="KAF6162142.1"/>
    <property type="molecule type" value="Genomic_DNA"/>
</dbReference>
<dbReference type="Gene3D" id="2.60.40.1820">
    <property type="match status" value="1"/>
</dbReference>
<keyword evidence="4" id="KW-1185">Reference proteome</keyword>
<comment type="similarity">
    <text evidence="1">Belongs to the LEA type 2 family.</text>
</comment>
<dbReference type="SUPFAM" id="SSF117070">
    <property type="entry name" value="LEA14-like"/>
    <property type="match status" value="1"/>
</dbReference>
<gene>
    <name evidence="3" type="ORF">GIB67_008271</name>
</gene>
<proteinExistence type="inferred from homology"/>
<evidence type="ECO:0000259" key="2">
    <source>
        <dbReference type="SMART" id="SM00769"/>
    </source>
</evidence>
<evidence type="ECO:0000256" key="1">
    <source>
        <dbReference type="ARBA" id="ARBA00005960"/>
    </source>
</evidence>
<sequence length="151" mass="16529">MSQLINKTKGFIADKVAHIQKPEADLTDVDLKHFSRESVTFDGKLDVSNPYSHSIPICQISFKLKSHDKVIGSGTVPDPGSLAAEQKTRLNVPVKVPYSILMDLARDVGADCDIDYCFEIGLTVDLPIIGNFTIPLSKNGELKLPSISDIF</sequence>
<name>A0A7J7N526_9MAGN</name>
<dbReference type="PANTHER" id="PTHR31459:SF19">
    <property type="entry name" value="DESICCATION-RELATED PROTEIN LEA14-RELATED"/>
    <property type="match status" value="1"/>
</dbReference>
<dbReference type="FunFam" id="2.60.40.1820:FF:000001">
    <property type="entry name" value="Desiccation protectant protein Lea14-like"/>
    <property type="match status" value="1"/>
</dbReference>
<dbReference type="InterPro" id="IPR004864">
    <property type="entry name" value="LEA_2"/>
</dbReference>
<dbReference type="Proteomes" id="UP000541444">
    <property type="component" value="Unassembled WGS sequence"/>
</dbReference>
<feature type="domain" description="Water stress and hypersensitive response" evidence="2">
    <location>
        <begin position="24"/>
        <end position="141"/>
    </location>
</feature>
<dbReference type="InterPro" id="IPR045043">
    <property type="entry name" value="Lea14-like"/>
</dbReference>
<protein>
    <recommendedName>
        <fullName evidence="2">Water stress and hypersensitive response domain-containing protein</fullName>
    </recommendedName>
</protein>
<organism evidence="3 4">
    <name type="scientific">Kingdonia uniflora</name>
    <dbReference type="NCBI Taxonomy" id="39325"/>
    <lineage>
        <taxon>Eukaryota</taxon>
        <taxon>Viridiplantae</taxon>
        <taxon>Streptophyta</taxon>
        <taxon>Embryophyta</taxon>
        <taxon>Tracheophyta</taxon>
        <taxon>Spermatophyta</taxon>
        <taxon>Magnoliopsida</taxon>
        <taxon>Ranunculales</taxon>
        <taxon>Circaeasteraceae</taxon>
        <taxon>Kingdonia</taxon>
    </lineage>
</organism>
<comment type="caution">
    <text evidence="3">The sequence shown here is derived from an EMBL/GenBank/DDBJ whole genome shotgun (WGS) entry which is preliminary data.</text>
</comment>